<dbReference type="Gene3D" id="1.10.189.10">
    <property type="entry name" value="Pyruvate Phosphate Dikinase, domain 2"/>
    <property type="match status" value="1"/>
</dbReference>
<feature type="active site" description="Proton donor" evidence="11">
    <location>
        <position position="889"/>
    </location>
</feature>
<dbReference type="GO" id="GO:0005524">
    <property type="term" value="F:ATP binding"/>
    <property type="evidence" value="ECO:0007669"/>
    <property type="project" value="UniProtKB-UniRule"/>
</dbReference>
<evidence type="ECO:0000256" key="1">
    <source>
        <dbReference type="ARBA" id="ARBA00001946"/>
    </source>
</evidence>
<dbReference type="SUPFAM" id="SSF52009">
    <property type="entry name" value="Phosphohistidine domain"/>
    <property type="match status" value="1"/>
</dbReference>
<evidence type="ECO:0000256" key="2">
    <source>
        <dbReference type="ARBA" id="ARBA00007837"/>
    </source>
</evidence>
<comment type="similarity">
    <text evidence="2 10">Belongs to the PEP-utilizing enzyme family.</text>
</comment>
<feature type="domain" description="Pyruvate phosphate dikinase AMP/ATP-binding" evidence="15">
    <location>
        <begin position="333"/>
        <end position="386"/>
    </location>
</feature>
<dbReference type="InterPro" id="IPR013815">
    <property type="entry name" value="ATP_grasp_subdomain_1"/>
</dbReference>
<dbReference type="GO" id="GO:0046872">
    <property type="term" value="F:metal ion binding"/>
    <property type="evidence" value="ECO:0007669"/>
    <property type="project" value="UniProtKB-UniRule"/>
</dbReference>
<feature type="active site" description="Tele-phosphohistidine intermediate" evidence="11">
    <location>
        <position position="489"/>
    </location>
</feature>
<evidence type="ECO:0000256" key="4">
    <source>
        <dbReference type="ARBA" id="ARBA00022679"/>
    </source>
</evidence>
<evidence type="ECO:0000256" key="11">
    <source>
        <dbReference type="PIRSR" id="PIRSR000853-1"/>
    </source>
</evidence>
<keyword evidence="9 13" id="KW-0460">Magnesium</keyword>
<dbReference type="PROSITE" id="PS00370">
    <property type="entry name" value="PEP_ENZYMES_PHOS_SITE"/>
    <property type="match status" value="1"/>
</dbReference>
<dbReference type="InterPro" id="IPR000121">
    <property type="entry name" value="PEP_util_C"/>
</dbReference>
<sequence>MQKVLEKPSAVATEANGQTKWVYSFGKDHPAPPLDRNLLGGKGKGVAEMTAMGLPVSPGFVITTEACVRFREKKEVPKSMDAQVDQAIAVLEKMMDAKLGDPENPLLVAVRSGARISMPGMMETVLNLGLNDETVVGFGKKINNERTAWDAYRRFIQMYGNVVMDMGLLKFEQKLAQKKTDKGVEFDVDLDAAALQELVAEYKEVYQEATGEPFPQNPREQMEKAILAVFKSWDGEKAIAYRRYHGYPDDWGTAVVVMAMVFGNKGDNSGTGVGFTRDPATGERRFYGEFLLNAQGEDVVAGIRTPQPVNKAQAEKTGSTLPSLEEVMPSVYNQLEEVGQTLETHFQDMQDVEFTIDEGRLFMLQTRAGKRTGVAAVKVAYDMLKEGLIDEEEALMRVEPSQLTQLLFPIFADSDKRQAEKEGKLVARGLNAGPGAASGVVAMTSKEAIEFAKKGIKCVLLREETSPEDFAGMVAAQGILTQRGGATSHAAVVARGLGKPCVCGCAEITFDEETGTAKVAGQTLKTGDPISIDGSTGEVFIDALRTRPSEILQVLMDKSMSPEESETYQQYATLMDLADKHRRLDVRTNADTPDDTQVARAFGAQGIGLVRTEHMFMEKKRLLEVRKMLFSTAEEDRREAVAKLLPFQKADFKAIFKIMDGLPVNIRLLDPPLHEFLPHSKREFEELRAEMGVSTDELEAVADSLREANPMLGHRGCRLGICYPYLTEMQVEAIFQAAVEAQQEGIQVFPEVMVPLVGDKKELDHQKGLIQQTTKRVFEKMGAEVPHKIGTMIEVPRGALQAEQLAESAEYFSFGTNDLTQCTFGMSRDDANSFLPVYTQGVEFTDGQVKQILDFDPFQTVDQTGVGELVKIAMERGNKSRPGIKCGICGEHGGEARGVKFFHRLGLHYVSCSPFRVPVARLAAGQAAIEEKRAKGAEGK</sequence>
<feature type="binding site" evidence="12">
    <location>
        <position position="817"/>
    </location>
    <ligand>
        <name>substrate</name>
    </ligand>
</feature>
<gene>
    <name evidence="17" type="ORF">Cvel_14048</name>
</gene>
<dbReference type="GO" id="GO:0016301">
    <property type="term" value="F:kinase activity"/>
    <property type="evidence" value="ECO:0007669"/>
    <property type="project" value="UniProtKB-UniRule"/>
</dbReference>
<evidence type="ECO:0000313" key="17">
    <source>
        <dbReference type="EMBL" id="CEM56054.1"/>
    </source>
</evidence>
<dbReference type="PANTHER" id="PTHR22931">
    <property type="entry name" value="PHOSPHOENOLPYRUVATE DIKINASE-RELATED"/>
    <property type="match status" value="1"/>
</dbReference>
<evidence type="ECO:0000256" key="13">
    <source>
        <dbReference type="PIRSR" id="PIRSR000853-3"/>
    </source>
</evidence>
<dbReference type="AlphaFoldDB" id="A0A0G4IFQ7"/>
<evidence type="ECO:0000256" key="5">
    <source>
        <dbReference type="ARBA" id="ARBA00022723"/>
    </source>
</evidence>
<comment type="catalytic activity">
    <reaction evidence="10">
        <text>pyruvate + phosphate + ATP = phosphoenolpyruvate + AMP + diphosphate + H(+)</text>
        <dbReference type="Rhea" id="RHEA:10756"/>
        <dbReference type="ChEBI" id="CHEBI:15361"/>
        <dbReference type="ChEBI" id="CHEBI:15378"/>
        <dbReference type="ChEBI" id="CHEBI:30616"/>
        <dbReference type="ChEBI" id="CHEBI:33019"/>
        <dbReference type="ChEBI" id="CHEBI:43474"/>
        <dbReference type="ChEBI" id="CHEBI:58702"/>
        <dbReference type="ChEBI" id="CHEBI:456215"/>
        <dbReference type="EC" id="2.7.9.1"/>
    </reaction>
</comment>
<evidence type="ECO:0000256" key="9">
    <source>
        <dbReference type="ARBA" id="ARBA00022842"/>
    </source>
</evidence>
<feature type="binding site" evidence="12">
    <location>
        <position position="818"/>
    </location>
    <ligand>
        <name>substrate</name>
    </ligand>
</feature>
<evidence type="ECO:0000259" key="15">
    <source>
        <dbReference type="Pfam" id="PF01326"/>
    </source>
</evidence>
<dbReference type="InterPro" id="IPR040442">
    <property type="entry name" value="Pyrv_kinase-like_dom_sf"/>
</dbReference>
<proteinExistence type="inferred from homology"/>
<dbReference type="Gene3D" id="1.20.80.30">
    <property type="match status" value="1"/>
</dbReference>
<dbReference type="Pfam" id="PF01326">
    <property type="entry name" value="PPDK_N"/>
    <property type="match status" value="2"/>
</dbReference>
<evidence type="ECO:0000256" key="6">
    <source>
        <dbReference type="ARBA" id="ARBA00022741"/>
    </source>
</evidence>
<dbReference type="PIRSF" id="PIRSF000853">
    <property type="entry name" value="PPDK"/>
    <property type="match status" value="1"/>
</dbReference>
<evidence type="ECO:0000256" key="10">
    <source>
        <dbReference type="PIRNR" id="PIRNR000853"/>
    </source>
</evidence>
<dbReference type="InterPro" id="IPR002192">
    <property type="entry name" value="PPDK_AMP/ATP-bd"/>
</dbReference>
<evidence type="ECO:0000256" key="8">
    <source>
        <dbReference type="ARBA" id="ARBA00022840"/>
    </source>
</evidence>
<dbReference type="EMBL" id="CDMZ01005937">
    <property type="protein sequence ID" value="CEM56054.1"/>
    <property type="molecule type" value="Genomic_DNA"/>
</dbReference>
<dbReference type="InterPro" id="IPR008279">
    <property type="entry name" value="PEP-util_enz_mobile_dom"/>
</dbReference>
<dbReference type="InterPro" id="IPR036637">
    <property type="entry name" value="Phosphohistidine_dom_sf"/>
</dbReference>
<accession>A0A0G4IFQ7</accession>
<keyword evidence="4" id="KW-0808">Transferase</keyword>
<dbReference type="InterPro" id="IPR018274">
    <property type="entry name" value="PEP_util_AS"/>
</dbReference>
<feature type="binding site" evidence="12">
    <location>
        <position position="611"/>
    </location>
    <ligand>
        <name>substrate</name>
    </ligand>
</feature>
<keyword evidence="8" id="KW-0067">ATP-binding</keyword>
<evidence type="ECO:0000256" key="3">
    <source>
        <dbReference type="ARBA" id="ARBA00011994"/>
    </source>
</evidence>
<evidence type="ECO:0000256" key="12">
    <source>
        <dbReference type="PIRSR" id="PIRSR000853-2"/>
    </source>
</evidence>
<feature type="domain" description="PEP-utilising enzyme C-terminal" evidence="16">
    <location>
        <begin position="569"/>
        <end position="927"/>
    </location>
</feature>
<dbReference type="Pfam" id="PF00391">
    <property type="entry name" value="PEP-utilizers"/>
    <property type="match status" value="1"/>
</dbReference>
<dbReference type="GO" id="GO:0050242">
    <property type="term" value="F:pyruvate, phosphate dikinase activity"/>
    <property type="evidence" value="ECO:0007669"/>
    <property type="project" value="UniProtKB-UniRule"/>
</dbReference>
<dbReference type="Pfam" id="PF02896">
    <property type="entry name" value="PEP-utilizers_C"/>
    <property type="match status" value="1"/>
</dbReference>
<dbReference type="InterPro" id="IPR015813">
    <property type="entry name" value="Pyrv/PenolPyrv_kinase-like_dom"/>
</dbReference>
<feature type="binding site" evidence="12">
    <location>
        <position position="815"/>
    </location>
    <ligand>
        <name>substrate</name>
    </ligand>
</feature>
<dbReference type="Gene3D" id="3.30.470.20">
    <property type="entry name" value="ATP-grasp fold, B domain"/>
    <property type="match status" value="1"/>
</dbReference>
<comment type="cofactor">
    <cofactor evidence="1 10 13">
        <name>Mg(2+)</name>
        <dbReference type="ChEBI" id="CHEBI:18420"/>
    </cofactor>
</comment>
<dbReference type="NCBIfam" id="NF004531">
    <property type="entry name" value="PRK05878.1"/>
    <property type="match status" value="1"/>
</dbReference>
<evidence type="ECO:0000259" key="16">
    <source>
        <dbReference type="Pfam" id="PF02896"/>
    </source>
</evidence>
<dbReference type="InterPro" id="IPR010121">
    <property type="entry name" value="Pyruvate_phosphate_dikinase"/>
</dbReference>
<dbReference type="SUPFAM" id="SSF51621">
    <property type="entry name" value="Phosphoenolpyruvate/pyruvate domain"/>
    <property type="match status" value="1"/>
</dbReference>
<name>A0A0G4IFQ7_9ALVE</name>
<keyword evidence="7" id="KW-0418">Kinase</keyword>
<dbReference type="PhylomeDB" id="A0A0G4IFQ7"/>
<dbReference type="EC" id="2.7.9.1" evidence="3 10"/>
<dbReference type="NCBIfam" id="TIGR01828">
    <property type="entry name" value="pyru_phos_dikin"/>
    <property type="match status" value="1"/>
</dbReference>
<feature type="binding site" evidence="12">
    <location>
        <position position="794"/>
    </location>
    <ligand>
        <name>substrate</name>
    </ligand>
</feature>
<organism evidence="17">
    <name type="scientific">Chromera velia CCMP2878</name>
    <dbReference type="NCBI Taxonomy" id="1169474"/>
    <lineage>
        <taxon>Eukaryota</taxon>
        <taxon>Sar</taxon>
        <taxon>Alveolata</taxon>
        <taxon>Colpodellida</taxon>
        <taxon>Chromeraceae</taxon>
        <taxon>Chromera</taxon>
    </lineage>
</organism>
<dbReference type="Gene3D" id="3.30.1490.20">
    <property type="entry name" value="ATP-grasp fold, A domain"/>
    <property type="match status" value="1"/>
</dbReference>
<feature type="binding site" evidence="12">
    <location>
        <position position="816"/>
    </location>
    <ligand>
        <name>substrate</name>
    </ligand>
</feature>
<feature type="binding site" evidence="13">
    <location>
        <position position="818"/>
    </location>
    <ligand>
        <name>Mg(2+)</name>
        <dbReference type="ChEBI" id="CHEBI:18420"/>
    </ligand>
</feature>
<feature type="binding site" evidence="12">
    <location>
        <position position="667"/>
    </location>
    <ligand>
        <name>substrate</name>
    </ligand>
</feature>
<feature type="domain" description="PEP-utilising enzyme mobile" evidence="14">
    <location>
        <begin position="458"/>
        <end position="537"/>
    </location>
</feature>
<protein>
    <recommendedName>
        <fullName evidence="3 10">Pyruvate, phosphate dikinase</fullName>
        <ecNumber evidence="3 10">2.7.9.1</ecNumber>
    </recommendedName>
</protein>
<reference evidence="17" key="1">
    <citation type="submission" date="2014-11" db="EMBL/GenBank/DDBJ databases">
        <authorList>
            <person name="Otto D Thomas"/>
            <person name="Naeem Raeece"/>
        </authorList>
    </citation>
    <scope>NUCLEOTIDE SEQUENCE</scope>
</reference>
<evidence type="ECO:0000256" key="7">
    <source>
        <dbReference type="ARBA" id="ARBA00022777"/>
    </source>
</evidence>
<keyword evidence="6" id="KW-0547">Nucleotide-binding</keyword>
<dbReference type="Gene3D" id="3.50.30.10">
    <property type="entry name" value="Phosphohistidine domain"/>
    <property type="match status" value="1"/>
</dbReference>
<dbReference type="VEuPathDB" id="CryptoDB:Cvel_14048"/>
<dbReference type="SUPFAM" id="SSF56059">
    <property type="entry name" value="Glutathione synthetase ATP-binding domain-like"/>
    <property type="match status" value="1"/>
</dbReference>
<keyword evidence="5 13" id="KW-0479">Metal-binding</keyword>
<evidence type="ECO:0000259" key="14">
    <source>
        <dbReference type="Pfam" id="PF00391"/>
    </source>
</evidence>
<dbReference type="Gene3D" id="3.20.20.60">
    <property type="entry name" value="Phosphoenolpyruvate-binding domains"/>
    <property type="match status" value="1"/>
</dbReference>
<feature type="binding site" evidence="13">
    <location>
        <position position="794"/>
    </location>
    <ligand>
        <name>Mg(2+)</name>
        <dbReference type="ChEBI" id="CHEBI:18420"/>
    </ligand>
</feature>
<dbReference type="PANTHER" id="PTHR22931:SF9">
    <property type="entry name" value="PYRUVATE, PHOSPHATE DIKINASE 1, CHLOROPLASTIC"/>
    <property type="match status" value="1"/>
</dbReference>
<feature type="domain" description="Pyruvate phosphate dikinase AMP/ATP-binding" evidence="15">
    <location>
        <begin position="76"/>
        <end position="313"/>
    </location>
</feature>